<protein>
    <submittedName>
        <fullName evidence="7">Phosphoglycerate dehydrogenase</fullName>
    </submittedName>
</protein>
<dbReference type="CDD" id="cd12167">
    <property type="entry name" value="2-Hacid_dh_8"/>
    <property type="match status" value="1"/>
</dbReference>
<dbReference type="PANTHER" id="PTHR42789">
    <property type="entry name" value="D-ISOMER SPECIFIC 2-HYDROXYACID DEHYDROGENASE FAMILY PROTEIN (AFU_ORTHOLOGUE AFUA_6G10090)"/>
    <property type="match status" value="1"/>
</dbReference>
<dbReference type="Gene3D" id="3.40.50.720">
    <property type="entry name" value="NAD(P)-binding Rossmann-like Domain"/>
    <property type="match status" value="2"/>
</dbReference>
<dbReference type="Proteomes" id="UP000199361">
    <property type="component" value="Unassembled WGS sequence"/>
</dbReference>
<dbReference type="InterPro" id="IPR006140">
    <property type="entry name" value="D-isomer_DH_NAD-bd"/>
</dbReference>
<dbReference type="OrthoDB" id="4324715at2"/>
<organism evidence="7 8">
    <name type="scientific">Nonomuraea wenchangensis</name>
    <dbReference type="NCBI Taxonomy" id="568860"/>
    <lineage>
        <taxon>Bacteria</taxon>
        <taxon>Bacillati</taxon>
        <taxon>Actinomycetota</taxon>
        <taxon>Actinomycetes</taxon>
        <taxon>Streptosporangiales</taxon>
        <taxon>Streptosporangiaceae</taxon>
        <taxon>Nonomuraea</taxon>
    </lineage>
</organism>
<dbReference type="PANTHER" id="PTHR42789:SF1">
    <property type="entry name" value="D-ISOMER SPECIFIC 2-HYDROXYACID DEHYDROGENASE FAMILY PROTEIN (AFU_ORTHOLOGUE AFUA_6G10090)"/>
    <property type="match status" value="1"/>
</dbReference>
<evidence type="ECO:0000259" key="6">
    <source>
        <dbReference type="Pfam" id="PF02826"/>
    </source>
</evidence>
<dbReference type="RefSeq" id="WP_091084381.1">
    <property type="nucleotide sequence ID" value="NZ_FOHX01000007.1"/>
</dbReference>
<evidence type="ECO:0000256" key="3">
    <source>
        <dbReference type="ARBA" id="ARBA00023027"/>
    </source>
</evidence>
<evidence type="ECO:0000256" key="2">
    <source>
        <dbReference type="ARBA" id="ARBA00023002"/>
    </source>
</evidence>
<keyword evidence="8" id="KW-1185">Reference proteome</keyword>
<feature type="domain" description="D-isomer specific 2-hydroxyacid dehydrogenase NAD-binding" evidence="6">
    <location>
        <begin position="113"/>
        <end position="282"/>
    </location>
</feature>
<dbReference type="InterPro" id="IPR050857">
    <property type="entry name" value="D-2-hydroxyacid_DH"/>
</dbReference>
<gene>
    <name evidence="7" type="ORF">SAMN05421811_107105</name>
</gene>
<keyword evidence="2 4" id="KW-0560">Oxidoreductase</keyword>
<dbReference type="STRING" id="568860.SAMN05421811_107105"/>
<dbReference type="Pfam" id="PF02826">
    <property type="entry name" value="2-Hacid_dh_C"/>
    <property type="match status" value="1"/>
</dbReference>
<reference evidence="7 8" key="1">
    <citation type="submission" date="2016-10" db="EMBL/GenBank/DDBJ databases">
        <authorList>
            <person name="de Groot N.N."/>
        </authorList>
    </citation>
    <scope>NUCLEOTIDE SEQUENCE [LARGE SCALE GENOMIC DNA]</scope>
    <source>
        <strain evidence="7 8">CGMCC 4.5598</strain>
    </source>
</reference>
<evidence type="ECO:0000259" key="5">
    <source>
        <dbReference type="Pfam" id="PF00389"/>
    </source>
</evidence>
<evidence type="ECO:0000256" key="4">
    <source>
        <dbReference type="RuleBase" id="RU003719"/>
    </source>
</evidence>
<dbReference type="InterPro" id="IPR006139">
    <property type="entry name" value="D-isomer_2_OHA_DH_cat_dom"/>
</dbReference>
<comment type="similarity">
    <text evidence="1 4">Belongs to the D-isomer specific 2-hydroxyacid dehydrogenase family.</text>
</comment>
<evidence type="ECO:0000313" key="7">
    <source>
        <dbReference type="EMBL" id="SEU19304.1"/>
    </source>
</evidence>
<keyword evidence="3" id="KW-0520">NAD</keyword>
<dbReference type="SUPFAM" id="SSF51735">
    <property type="entry name" value="NAD(P)-binding Rossmann-fold domains"/>
    <property type="match status" value="1"/>
</dbReference>
<proteinExistence type="inferred from homology"/>
<feature type="domain" description="D-isomer specific 2-hydroxyacid dehydrogenase catalytic" evidence="5">
    <location>
        <begin position="45"/>
        <end position="313"/>
    </location>
</feature>
<evidence type="ECO:0000313" key="8">
    <source>
        <dbReference type="Proteomes" id="UP000199361"/>
    </source>
</evidence>
<name>A0A1I0K822_9ACTN</name>
<dbReference type="SUPFAM" id="SSF52283">
    <property type="entry name" value="Formate/glycerate dehydrogenase catalytic domain-like"/>
    <property type="match status" value="1"/>
</dbReference>
<dbReference type="EMBL" id="FOHX01000007">
    <property type="protein sequence ID" value="SEU19304.1"/>
    <property type="molecule type" value="Genomic_DNA"/>
</dbReference>
<dbReference type="AlphaFoldDB" id="A0A1I0K822"/>
<evidence type="ECO:0000256" key="1">
    <source>
        <dbReference type="ARBA" id="ARBA00005854"/>
    </source>
</evidence>
<dbReference type="InterPro" id="IPR036291">
    <property type="entry name" value="NAD(P)-bd_dom_sf"/>
</dbReference>
<dbReference type="GO" id="GO:0016616">
    <property type="term" value="F:oxidoreductase activity, acting on the CH-OH group of donors, NAD or NADP as acceptor"/>
    <property type="evidence" value="ECO:0007669"/>
    <property type="project" value="InterPro"/>
</dbReference>
<dbReference type="GO" id="GO:0051287">
    <property type="term" value="F:NAD binding"/>
    <property type="evidence" value="ECO:0007669"/>
    <property type="project" value="InterPro"/>
</dbReference>
<sequence>MRAILVFDPPSQVGRFFTPELLAELRRHVELDPTLVLTRYEGPALARAEMLITGWGAPPLDARALENAPRLRYVVHTAGTVKGLAGPAVFARGIQVSSQAAANAVPVAEYTLAMILLANKQVWQLSRAYTESRRPPGLEAIWSAGGNAGRTVGVIGASAVGRRVLELLRPFDLRALLYDPTLAGAEGLDAELVGLPELMARSDVVTVHAPALPETRHLVGAAELALMRPGATLINTARPSLVDQDALAKAVARGRIYAVLDVIEPDDVLFDLPGVLLTPHVAGSVGTELHRLAAGAVAEVAAAAAGRPLRHAVDPATLHLRA</sequence>
<dbReference type="Pfam" id="PF00389">
    <property type="entry name" value="2-Hacid_dh"/>
    <property type="match status" value="1"/>
</dbReference>
<accession>A0A1I0K822</accession>